<dbReference type="Gene3D" id="2.30.42.10">
    <property type="match status" value="1"/>
</dbReference>
<comment type="caution">
    <text evidence="4">The sequence shown here is derived from an EMBL/GenBank/DDBJ whole genome shotgun (WGS) entry which is preliminary data.</text>
</comment>
<dbReference type="Gene3D" id="2.40.10.120">
    <property type="match status" value="1"/>
</dbReference>
<reference evidence="4" key="1">
    <citation type="journal article" date="2014" name="Front. Microbiol.">
        <title>High frequency of phylogenetically diverse reductive dehalogenase-homologous genes in deep subseafloor sedimentary metagenomes.</title>
        <authorList>
            <person name="Kawai M."/>
            <person name="Futagami T."/>
            <person name="Toyoda A."/>
            <person name="Takaki Y."/>
            <person name="Nishi S."/>
            <person name="Hori S."/>
            <person name="Arai W."/>
            <person name="Tsubouchi T."/>
            <person name="Morono Y."/>
            <person name="Uchiyama I."/>
            <person name="Ito T."/>
            <person name="Fujiyama A."/>
            <person name="Inagaki F."/>
            <person name="Takami H."/>
        </authorList>
    </citation>
    <scope>NUCLEOTIDE SEQUENCE</scope>
    <source>
        <strain evidence="4">Expedition CK06-06</strain>
    </source>
</reference>
<dbReference type="GO" id="GO:0006508">
    <property type="term" value="P:proteolysis"/>
    <property type="evidence" value="ECO:0007669"/>
    <property type="project" value="UniProtKB-KW"/>
</dbReference>
<dbReference type="Pfam" id="PF13180">
    <property type="entry name" value="PDZ_2"/>
    <property type="match status" value="1"/>
</dbReference>
<evidence type="ECO:0000256" key="1">
    <source>
        <dbReference type="ARBA" id="ARBA00022670"/>
    </source>
</evidence>
<protein>
    <recommendedName>
        <fullName evidence="3">PDZ domain-containing protein</fullName>
    </recommendedName>
</protein>
<dbReference type="InterPro" id="IPR036034">
    <property type="entry name" value="PDZ_sf"/>
</dbReference>
<gene>
    <name evidence="4" type="ORF">S06H3_28689</name>
</gene>
<dbReference type="SUPFAM" id="SSF50494">
    <property type="entry name" value="Trypsin-like serine proteases"/>
    <property type="match status" value="1"/>
</dbReference>
<dbReference type="InterPro" id="IPR001940">
    <property type="entry name" value="Peptidase_S1C"/>
</dbReference>
<feature type="non-terminal residue" evidence="4">
    <location>
        <position position="1"/>
    </location>
</feature>
<name>X1NK50_9ZZZZ</name>
<organism evidence="4">
    <name type="scientific">marine sediment metagenome</name>
    <dbReference type="NCBI Taxonomy" id="412755"/>
    <lineage>
        <taxon>unclassified sequences</taxon>
        <taxon>metagenomes</taxon>
        <taxon>ecological metagenomes</taxon>
    </lineage>
</organism>
<keyword evidence="2" id="KW-0378">Hydrolase</keyword>
<keyword evidence="1" id="KW-0645">Protease</keyword>
<feature type="non-terminal residue" evidence="4">
    <location>
        <position position="287"/>
    </location>
</feature>
<dbReference type="PRINTS" id="PR00834">
    <property type="entry name" value="PROTEASES2C"/>
</dbReference>
<dbReference type="InterPro" id="IPR051201">
    <property type="entry name" value="Chloro_Bact_Ser_Proteases"/>
</dbReference>
<dbReference type="AlphaFoldDB" id="X1NK50"/>
<proteinExistence type="predicted"/>
<dbReference type="SUPFAM" id="SSF50156">
    <property type="entry name" value="PDZ domain-like"/>
    <property type="match status" value="1"/>
</dbReference>
<feature type="domain" description="PDZ" evidence="3">
    <location>
        <begin position="206"/>
        <end position="287"/>
    </location>
</feature>
<evidence type="ECO:0000256" key="2">
    <source>
        <dbReference type="ARBA" id="ARBA00022801"/>
    </source>
</evidence>
<dbReference type="InterPro" id="IPR009003">
    <property type="entry name" value="Peptidase_S1_PA"/>
</dbReference>
<sequence>VQGSGFVYNYEGQMVIVTNFHVVNDATTIIVTLRNGNTYTATVLGSDAYADLAVLSPNAPENELKPLQIVSSSTLKVGDPVVAIGNPFGLTGSMTVGIVSQLGRTIRESTIGNFSIANIIQTSAPINPGNSGGPLLNYLGQVVGITTAIIVDSQGLGFAVPSNTILREIWSLVETGSYTQHSWLGVFGIDMNYEIAELMDTDFTYGWLITNVVSGAPADKAGLLGGTELVQTIEGAVLIGGDIIIAIEGTRIVNGDDLLTYLEEYTLPGQTVGLTIVRNNQTMSLQV</sequence>
<dbReference type="EMBL" id="BARV01016759">
    <property type="protein sequence ID" value="GAI30596.1"/>
    <property type="molecule type" value="Genomic_DNA"/>
</dbReference>
<dbReference type="PANTHER" id="PTHR43343:SF3">
    <property type="entry name" value="PROTEASE DO-LIKE 8, CHLOROPLASTIC"/>
    <property type="match status" value="1"/>
</dbReference>
<evidence type="ECO:0000259" key="3">
    <source>
        <dbReference type="Pfam" id="PF13180"/>
    </source>
</evidence>
<dbReference type="PANTHER" id="PTHR43343">
    <property type="entry name" value="PEPTIDASE S12"/>
    <property type="match status" value="1"/>
</dbReference>
<evidence type="ECO:0000313" key="4">
    <source>
        <dbReference type="EMBL" id="GAI30596.1"/>
    </source>
</evidence>
<dbReference type="InterPro" id="IPR001478">
    <property type="entry name" value="PDZ"/>
</dbReference>
<dbReference type="Pfam" id="PF13365">
    <property type="entry name" value="Trypsin_2"/>
    <property type="match status" value="1"/>
</dbReference>
<accession>X1NK50</accession>
<dbReference type="GO" id="GO:0004252">
    <property type="term" value="F:serine-type endopeptidase activity"/>
    <property type="evidence" value="ECO:0007669"/>
    <property type="project" value="InterPro"/>
</dbReference>